<feature type="transmembrane region" description="Helical" evidence="1">
    <location>
        <begin position="15"/>
        <end position="36"/>
    </location>
</feature>
<evidence type="ECO:0000256" key="1">
    <source>
        <dbReference type="SAM" id="Phobius"/>
    </source>
</evidence>
<dbReference type="GO" id="GO:0016020">
    <property type="term" value="C:membrane"/>
    <property type="evidence" value="ECO:0007669"/>
    <property type="project" value="InterPro"/>
</dbReference>
<reference evidence="2 3" key="1">
    <citation type="journal article" date="2017" name="Int. J. Syst. Evol. Microbiol.">
        <title>Bacillus mangrovi sp. nov., isolated from a sediment sample from a mangrove forest.</title>
        <authorList>
            <person name="Gupta V."/>
            <person name="Singh P.K."/>
            <person name="Korpole S."/>
            <person name="Tanuku N.R.S."/>
            <person name="Pinnaka A.K."/>
        </authorList>
    </citation>
    <scope>NUCLEOTIDE SEQUENCE [LARGE SCALE GENOMIC DNA]</scope>
    <source>
        <strain evidence="2 3">KCTC 33872</strain>
    </source>
</reference>
<dbReference type="AlphaFoldDB" id="A0A7X2S813"/>
<feature type="transmembrane region" description="Helical" evidence="1">
    <location>
        <begin position="73"/>
        <end position="93"/>
    </location>
</feature>
<proteinExistence type="predicted"/>
<dbReference type="InterPro" id="IPR025940">
    <property type="entry name" value="SpoIISA_toxin"/>
</dbReference>
<gene>
    <name evidence="2" type="ORF">GKZ89_18720</name>
</gene>
<evidence type="ECO:0008006" key="4">
    <source>
        <dbReference type="Google" id="ProtNLM"/>
    </source>
</evidence>
<organism evidence="2 3">
    <name type="scientific">Metabacillus mangrovi</name>
    <dbReference type="NCBI Taxonomy" id="1491830"/>
    <lineage>
        <taxon>Bacteria</taxon>
        <taxon>Bacillati</taxon>
        <taxon>Bacillota</taxon>
        <taxon>Bacilli</taxon>
        <taxon>Bacillales</taxon>
        <taxon>Bacillaceae</taxon>
        <taxon>Metabacillus</taxon>
    </lineage>
</organism>
<sequence>MENTDRIRGSDGVSLYYWISFTAVLLFVVWSLFYFWRNTDKYVENLQFIRKTFYVFFVLMMGCGILFKQLDLQNWPLILELAALFVFIDLAVFQTPDILKIWNTEFQHSSYIRKTIKKNEEVLGYNAIKVQNFTEVISKSPDHFSGIPTPAGWSQYRNELKKYLELYAETFQFHISIFPFDIDNDSYQLKQNLTGAFSRLEMFHNKAIQDAGWRDRLIEKLLEGRSIELKDKQEEEESSDMKKKAFIVAYYGESYNMLIGISSHFVDVDGIDASHILNMAQIFDWFMVE</sequence>
<keyword evidence="3" id="KW-1185">Reference proteome</keyword>
<comment type="caution">
    <text evidence="2">The sequence shown here is derived from an EMBL/GenBank/DDBJ whole genome shotgun (WGS) entry which is preliminary data.</text>
</comment>
<name>A0A7X2S813_9BACI</name>
<protein>
    <recommendedName>
        <fullName evidence="4">Type II toxin-antitoxin system toxin SpoIISA</fullName>
    </recommendedName>
</protein>
<dbReference type="EMBL" id="WMIB01000029">
    <property type="protein sequence ID" value="MTH55429.1"/>
    <property type="molecule type" value="Genomic_DNA"/>
</dbReference>
<keyword evidence="1" id="KW-0812">Transmembrane</keyword>
<accession>A0A7X2S813</accession>
<feature type="transmembrane region" description="Helical" evidence="1">
    <location>
        <begin position="48"/>
        <end position="67"/>
    </location>
</feature>
<keyword evidence="1" id="KW-0472">Membrane</keyword>
<dbReference type="Proteomes" id="UP000434639">
    <property type="component" value="Unassembled WGS sequence"/>
</dbReference>
<evidence type="ECO:0000313" key="3">
    <source>
        <dbReference type="Proteomes" id="UP000434639"/>
    </source>
</evidence>
<evidence type="ECO:0000313" key="2">
    <source>
        <dbReference type="EMBL" id="MTH55429.1"/>
    </source>
</evidence>
<keyword evidence="1" id="KW-1133">Transmembrane helix</keyword>
<dbReference type="Pfam" id="PF14171">
    <property type="entry name" value="SpoIISA_toxin"/>
    <property type="match status" value="1"/>
</dbReference>